<comment type="caution">
    <text evidence="1">The sequence shown here is derived from an EMBL/GenBank/DDBJ whole genome shotgun (WGS) entry which is preliminary data.</text>
</comment>
<dbReference type="Proteomes" id="UP000735302">
    <property type="component" value="Unassembled WGS sequence"/>
</dbReference>
<keyword evidence="2" id="KW-1185">Reference proteome</keyword>
<name>A0AAV4B831_9GAST</name>
<protein>
    <submittedName>
        <fullName evidence="1">Uncharacterized protein</fullName>
    </submittedName>
</protein>
<accession>A0AAV4B831</accession>
<sequence length="138" mass="15801">MFSHRIAAQNHNQGTKQNNVNVFNRIATQNHHQGTNQNNVNVSHRIAAQNHHQGTKQNNVNVSHRIAAQNHHHRDGSVLSLLGEYGNYRTGTYNYRSLQGSMITASLCEPSIHFNRYICIINQIRGMYSQVQHYLRTS</sequence>
<reference evidence="1 2" key="1">
    <citation type="journal article" date="2021" name="Elife">
        <title>Chloroplast acquisition without the gene transfer in kleptoplastic sea slugs, Plakobranchus ocellatus.</title>
        <authorList>
            <person name="Maeda T."/>
            <person name="Takahashi S."/>
            <person name="Yoshida T."/>
            <person name="Shimamura S."/>
            <person name="Takaki Y."/>
            <person name="Nagai Y."/>
            <person name="Toyoda A."/>
            <person name="Suzuki Y."/>
            <person name="Arimoto A."/>
            <person name="Ishii H."/>
            <person name="Satoh N."/>
            <person name="Nishiyama T."/>
            <person name="Hasebe M."/>
            <person name="Maruyama T."/>
            <person name="Minagawa J."/>
            <person name="Obokata J."/>
            <person name="Shigenobu S."/>
        </authorList>
    </citation>
    <scope>NUCLEOTIDE SEQUENCE [LARGE SCALE GENOMIC DNA]</scope>
</reference>
<proteinExistence type="predicted"/>
<dbReference type="EMBL" id="BLXT01004605">
    <property type="protein sequence ID" value="GFO15312.1"/>
    <property type="molecule type" value="Genomic_DNA"/>
</dbReference>
<evidence type="ECO:0000313" key="2">
    <source>
        <dbReference type="Proteomes" id="UP000735302"/>
    </source>
</evidence>
<evidence type="ECO:0000313" key="1">
    <source>
        <dbReference type="EMBL" id="GFO15312.1"/>
    </source>
</evidence>
<dbReference type="AlphaFoldDB" id="A0AAV4B831"/>
<organism evidence="1 2">
    <name type="scientific">Plakobranchus ocellatus</name>
    <dbReference type="NCBI Taxonomy" id="259542"/>
    <lineage>
        <taxon>Eukaryota</taxon>
        <taxon>Metazoa</taxon>
        <taxon>Spiralia</taxon>
        <taxon>Lophotrochozoa</taxon>
        <taxon>Mollusca</taxon>
        <taxon>Gastropoda</taxon>
        <taxon>Heterobranchia</taxon>
        <taxon>Euthyneura</taxon>
        <taxon>Panpulmonata</taxon>
        <taxon>Sacoglossa</taxon>
        <taxon>Placobranchoidea</taxon>
        <taxon>Plakobranchidae</taxon>
        <taxon>Plakobranchus</taxon>
    </lineage>
</organism>
<gene>
    <name evidence="1" type="ORF">PoB_004181700</name>
</gene>